<dbReference type="Gene3D" id="2.60.40.2440">
    <property type="entry name" value="Carbohydrate binding type-21 domain"/>
    <property type="match status" value="1"/>
</dbReference>
<keyword evidence="5" id="KW-1185">Reference proteome</keyword>
<evidence type="ECO:0000313" key="5">
    <source>
        <dbReference type="Proteomes" id="UP001166052"/>
    </source>
</evidence>
<dbReference type="PANTHER" id="PTHR21274">
    <property type="entry name" value="MECKELIN"/>
    <property type="match status" value="1"/>
</dbReference>
<dbReference type="PANTHER" id="PTHR21274:SF1">
    <property type="entry name" value="TRANSMEMBRANE PROTEIN 67"/>
    <property type="match status" value="1"/>
</dbReference>
<accession>A0ABS2YW75</accession>
<feature type="domain" description="CBM21" evidence="3">
    <location>
        <begin position="176"/>
        <end position="283"/>
    </location>
</feature>
<keyword evidence="2" id="KW-0812">Transmembrane</keyword>
<dbReference type="EMBL" id="JAAWVN010010365">
    <property type="protein sequence ID" value="MBN3290986.1"/>
    <property type="molecule type" value="Genomic_DNA"/>
</dbReference>
<dbReference type="PROSITE" id="PS51159">
    <property type="entry name" value="CBM21"/>
    <property type="match status" value="1"/>
</dbReference>
<evidence type="ECO:0000256" key="1">
    <source>
        <dbReference type="SAM" id="MobiDB-lite"/>
    </source>
</evidence>
<protein>
    <submittedName>
        <fullName evidence="4">MKS3 protein</fullName>
    </submittedName>
</protein>
<name>A0ABS2YW75_POLSE</name>
<evidence type="ECO:0000259" key="3">
    <source>
        <dbReference type="PROSITE" id="PS51159"/>
    </source>
</evidence>
<gene>
    <name evidence="4" type="primary">Tmem67_1</name>
    <name evidence="4" type="ORF">GTO92_0014043</name>
</gene>
<dbReference type="InterPro" id="IPR005036">
    <property type="entry name" value="CBM21_dom"/>
</dbReference>
<keyword evidence="2" id="KW-0472">Membrane</keyword>
<feature type="non-terminal residue" evidence="4">
    <location>
        <position position="879"/>
    </location>
</feature>
<feature type="transmembrane region" description="Helical" evidence="2">
    <location>
        <begin position="697"/>
        <end position="722"/>
    </location>
</feature>
<feature type="transmembrane region" description="Helical" evidence="2">
    <location>
        <begin position="532"/>
        <end position="557"/>
    </location>
</feature>
<dbReference type="InterPro" id="IPR038175">
    <property type="entry name" value="CBM21_dom_sf"/>
</dbReference>
<evidence type="ECO:0000256" key="2">
    <source>
        <dbReference type="SAM" id="Phobius"/>
    </source>
</evidence>
<feature type="region of interest" description="Disordered" evidence="1">
    <location>
        <begin position="60"/>
        <end position="97"/>
    </location>
</feature>
<dbReference type="Proteomes" id="UP001166052">
    <property type="component" value="Unassembled WGS sequence"/>
</dbReference>
<reference evidence="4" key="1">
    <citation type="journal article" date="2021" name="Cell">
        <title>Tracing the genetic footprints of vertebrate landing in non-teleost ray-finned fishes.</title>
        <authorList>
            <person name="Bi X."/>
            <person name="Wang K."/>
            <person name="Yang L."/>
            <person name="Pan H."/>
            <person name="Jiang H."/>
            <person name="Wei Q."/>
            <person name="Fang M."/>
            <person name="Yu H."/>
            <person name="Zhu C."/>
            <person name="Cai Y."/>
            <person name="He Y."/>
            <person name="Gan X."/>
            <person name="Zeng H."/>
            <person name="Yu D."/>
            <person name="Zhu Y."/>
            <person name="Jiang H."/>
            <person name="Qiu Q."/>
            <person name="Yang H."/>
            <person name="Zhang Y.E."/>
            <person name="Wang W."/>
            <person name="Zhu M."/>
            <person name="He S."/>
            <person name="Zhang G."/>
        </authorList>
    </citation>
    <scope>NUCLEOTIDE SEQUENCE</scope>
    <source>
        <strain evidence="4">Bchr_001</strain>
    </source>
</reference>
<comment type="caution">
    <text evidence="4">The sequence shown here is derived from an EMBL/GenBank/DDBJ whole genome shotgun (WGS) entry which is preliminary data.</text>
</comment>
<keyword evidence="2" id="KW-1133">Transmembrane helix</keyword>
<feature type="non-terminal residue" evidence="4">
    <location>
        <position position="1"/>
    </location>
</feature>
<dbReference type="Pfam" id="PF03370">
    <property type="entry name" value="CBM_21"/>
    <property type="match status" value="1"/>
</dbReference>
<dbReference type="InterPro" id="IPR019170">
    <property type="entry name" value="Meckelin"/>
</dbReference>
<dbReference type="Pfam" id="PF09773">
    <property type="entry name" value="Meckelin"/>
    <property type="match status" value="2"/>
</dbReference>
<proteinExistence type="predicted"/>
<sequence>MDNAAAHSAVSMPPPRNCLPRNYSCMAVLFGGTVTDKKEEWESEKEEPPEVPEIQVIEERPRGRETVFKPQSPTLRRRAKSLPAPTERAKLEISRARSPSSQKKVRFADSLGLELISVKHFCHADVPEVPRHVMARLQGETPPNHLNKLDMFFRVPAQSTFLETQFPNPCQSSDFLEQVRTMNVCLEKVETSDFCLSGLIRVLNVAFEKGVTVRYTLNNWVSFVDVAATYVPDSSEDDTDQFAFRLVIPTLIETGGTMQFAIKYCVGGSEYWDNNGGSNYKKGGLCFTQTSSSSVTIYNNQTACQLLTNFVILNVNGVTSKAYNLYQAASTAPYLPQLFYWSGTTGTLGQSAPKGLSFLRNAKMTFKIAKYDARGKFLGWDDVKGGTLQCSIQVSQLLVRFPEPVFYELFLQYNDSSGNAMVWPVPVLSQNLLQANPGTGALRRFFLVDGLTGKQNSLSDQPQYVTYASSLTLSVYLPISSPGNTPPFLLTVQYSTVNNVGQTNPQAQVAFAVTYSMDQSTMTLNTNTIIKYLAFLIGDLADTFFLITFGTGIYWLISFKGQQSTVAVALPSPGGTVEVDFIIYLSLAFAFKALELLHILVVQVTISIFLIDWEKPVNNKSSSGNQSQGLAVSAWRTFFVANEWNEIQTTRKIKPIIQLFVALLLLEVIGVKNITARDLNLAVQPGADNYLAPWSPILRYGITASIWLAAGLLQVLYIVLIYERFVEDKIRQFVDLCAMSNVSVFILMHRCYGFYIHGRSVHGHTDVSMEVMRSNLRKEAENLCALRGLEPNSEIQTFEFLLTDKVQWQIERIMQPLSKVHKDMDYIVKDKLFLEKIMHYEFQHPTERSIFYNGTIHVTNKSKLKSSTLQVHEILQTIH</sequence>
<feature type="transmembrane region" description="Helical" evidence="2">
    <location>
        <begin position="581"/>
        <end position="611"/>
    </location>
</feature>
<evidence type="ECO:0000313" key="4">
    <source>
        <dbReference type="EMBL" id="MBN3290986.1"/>
    </source>
</evidence>
<organism evidence="4 5">
    <name type="scientific">Polypterus senegalus</name>
    <name type="common">Senegal bichir</name>
    <dbReference type="NCBI Taxonomy" id="55291"/>
    <lineage>
        <taxon>Eukaryota</taxon>
        <taxon>Metazoa</taxon>
        <taxon>Chordata</taxon>
        <taxon>Craniata</taxon>
        <taxon>Vertebrata</taxon>
        <taxon>Euteleostomi</taxon>
        <taxon>Actinopterygii</taxon>
        <taxon>Polypteriformes</taxon>
        <taxon>Polypteridae</taxon>
        <taxon>Polypterus</taxon>
    </lineage>
</organism>